<evidence type="ECO:0000313" key="2">
    <source>
        <dbReference type="EMBL" id="SZX72612.1"/>
    </source>
</evidence>
<reference evidence="2 3" key="1">
    <citation type="submission" date="2016-10" db="EMBL/GenBank/DDBJ databases">
        <authorList>
            <person name="Cai Z."/>
        </authorList>
    </citation>
    <scope>NUCLEOTIDE SEQUENCE [LARGE SCALE GENOMIC DNA]</scope>
</reference>
<sequence>MGLLDILGGRDRNAQREPEEEAPAAAESTTSSSSREMLRDPAASLGGFEPPNRLYDPYADISTAMGGRRAAFQLPEGPEFVFQEEAAARRRGWTENLQFYTGIGYLGGGATGFAIGGYRYLNLPADQAFSTAKLKANRLINTSGSLGKRMACSSAILGLYFSTSESYIGYLADGRVPDEACTVAAGGESYIGYLTDGRVPDEACTVAAGFFAAGLFRSVRGPKAAAIAGTVGAVAAGGLAAARQYFPSL</sequence>
<feature type="region of interest" description="Disordered" evidence="1">
    <location>
        <begin position="1"/>
        <end position="51"/>
    </location>
</feature>
<evidence type="ECO:0000313" key="3">
    <source>
        <dbReference type="Proteomes" id="UP000256970"/>
    </source>
</evidence>
<feature type="compositionally biased region" description="Basic and acidic residues" evidence="1">
    <location>
        <begin position="8"/>
        <end position="17"/>
    </location>
</feature>
<proteinExistence type="predicted"/>
<dbReference type="EMBL" id="FNXT01001144">
    <property type="protein sequence ID" value="SZX72612.1"/>
    <property type="molecule type" value="Genomic_DNA"/>
</dbReference>
<dbReference type="AlphaFoldDB" id="A0A383W644"/>
<evidence type="ECO:0008006" key="4">
    <source>
        <dbReference type="Google" id="ProtNLM"/>
    </source>
</evidence>
<feature type="compositionally biased region" description="Low complexity" evidence="1">
    <location>
        <begin position="23"/>
        <end position="35"/>
    </location>
</feature>
<organism evidence="2 3">
    <name type="scientific">Tetradesmus obliquus</name>
    <name type="common">Green alga</name>
    <name type="synonym">Acutodesmus obliquus</name>
    <dbReference type="NCBI Taxonomy" id="3088"/>
    <lineage>
        <taxon>Eukaryota</taxon>
        <taxon>Viridiplantae</taxon>
        <taxon>Chlorophyta</taxon>
        <taxon>core chlorophytes</taxon>
        <taxon>Chlorophyceae</taxon>
        <taxon>CS clade</taxon>
        <taxon>Sphaeropleales</taxon>
        <taxon>Scenedesmaceae</taxon>
        <taxon>Tetradesmus</taxon>
    </lineage>
</organism>
<keyword evidence="3" id="KW-1185">Reference proteome</keyword>
<protein>
    <recommendedName>
        <fullName evidence="4">Mitochondrial import inner membrane translocase subunit TIM22</fullName>
    </recommendedName>
</protein>
<accession>A0A383W644</accession>
<name>A0A383W644_TETOB</name>
<dbReference type="Proteomes" id="UP000256970">
    <property type="component" value="Unassembled WGS sequence"/>
</dbReference>
<evidence type="ECO:0000256" key="1">
    <source>
        <dbReference type="SAM" id="MobiDB-lite"/>
    </source>
</evidence>
<gene>
    <name evidence="2" type="ORF">BQ4739_LOCUS12771</name>
</gene>